<sequence length="173" mass="19685">MSKKELASWGKSILIALGIAFVVRTFLFAPYIVEGSSMEPTLHDEEKMFVSRSVDLVRGDIVIIKGTKENYVKRVIGFPGDKIEVKDDQLFINGKVFKEPYLSHNLKLAQQQGSRLTEDFGPIIVPKNHYFVMGDNRLTSGDSRNDLGYIKEESIVGKTEFVFFPFTDFRLIK</sequence>
<dbReference type="EC" id="3.4.21.89" evidence="4 7"/>
<keyword evidence="7" id="KW-0812">Transmembrane</keyword>
<protein>
    <recommendedName>
        <fullName evidence="4 7">Signal peptidase I</fullName>
        <ecNumber evidence="4 7">3.4.21.89</ecNumber>
    </recommendedName>
</protein>
<dbReference type="CDD" id="cd06530">
    <property type="entry name" value="S26_SPase_I"/>
    <property type="match status" value="1"/>
</dbReference>
<feature type="transmembrane region" description="Helical" evidence="7">
    <location>
        <begin position="12"/>
        <end position="33"/>
    </location>
</feature>
<dbReference type="RefSeq" id="WP_191276806.1">
    <property type="nucleotide sequence ID" value="NZ_BNDS01000035.1"/>
</dbReference>
<comment type="similarity">
    <text evidence="3 8">Belongs to the peptidase S26 family.</text>
</comment>
<keyword evidence="7" id="KW-0472">Membrane</keyword>
<dbReference type="EMBL" id="BNDS01000035">
    <property type="protein sequence ID" value="GHI01147.1"/>
    <property type="molecule type" value="Genomic_DNA"/>
</dbReference>
<dbReference type="PROSITE" id="PS00760">
    <property type="entry name" value="SPASE_I_2"/>
    <property type="match status" value="1"/>
</dbReference>
<comment type="catalytic activity">
    <reaction evidence="1 7">
        <text>Cleavage of hydrophobic, N-terminal signal or leader sequences from secreted and periplasmic proteins.</text>
        <dbReference type="EC" id="3.4.21.89"/>
    </reaction>
</comment>
<evidence type="ECO:0000256" key="4">
    <source>
        <dbReference type="ARBA" id="ARBA00013208"/>
    </source>
</evidence>
<evidence type="ECO:0000256" key="2">
    <source>
        <dbReference type="ARBA" id="ARBA00004401"/>
    </source>
</evidence>
<evidence type="ECO:0000256" key="1">
    <source>
        <dbReference type="ARBA" id="ARBA00000677"/>
    </source>
</evidence>
<dbReference type="SUPFAM" id="SSF51306">
    <property type="entry name" value="LexA/Signal peptidase"/>
    <property type="match status" value="1"/>
</dbReference>
<evidence type="ECO:0000256" key="6">
    <source>
        <dbReference type="ARBA" id="ARBA00022801"/>
    </source>
</evidence>
<dbReference type="InterPro" id="IPR019756">
    <property type="entry name" value="Pept_S26A_signal_pept_1_Ser-AS"/>
</dbReference>
<dbReference type="InterPro" id="IPR000223">
    <property type="entry name" value="Pept_S26A_signal_pept_1"/>
</dbReference>
<evidence type="ECO:0000256" key="3">
    <source>
        <dbReference type="ARBA" id="ARBA00009370"/>
    </source>
</evidence>
<keyword evidence="7" id="KW-1133">Transmembrane helix</keyword>
<evidence type="ECO:0000256" key="8">
    <source>
        <dbReference type="RuleBase" id="RU362042"/>
    </source>
</evidence>
<feature type="domain" description="Peptidase S26" evidence="9">
    <location>
        <begin position="7"/>
        <end position="164"/>
    </location>
</feature>
<gene>
    <name evidence="10" type="primary">sipT</name>
    <name evidence="10" type="ORF">AM1BK_46890</name>
</gene>
<dbReference type="Pfam" id="PF10502">
    <property type="entry name" value="Peptidase_S26"/>
    <property type="match status" value="1"/>
</dbReference>
<dbReference type="PRINTS" id="PR00727">
    <property type="entry name" value="LEADERPTASE"/>
</dbReference>
<dbReference type="Proteomes" id="UP000637074">
    <property type="component" value="Unassembled WGS sequence"/>
</dbReference>
<accession>A0ABQ3NB51</accession>
<dbReference type="InterPro" id="IPR036286">
    <property type="entry name" value="LexA/Signal_pep-like_sf"/>
</dbReference>
<dbReference type="NCBIfam" id="TIGR02227">
    <property type="entry name" value="sigpep_I_bact"/>
    <property type="match status" value="1"/>
</dbReference>
<dbReference type="PROSITE" id="PS00761">
    <property type="entry name" value="SPASE_I_3"/>
    <property type="match status" value="1"/>
</dbReference>
<evidence type="ECO:0000313" key="11">
    <source>
        <dbReference type="Proteomes" id="UP000637074"/>
    </source>
</evidence>
<comment type="subcellular location">
    <subcellularLocation>
        <location evidence="2">Cell membrane</location>
        <topology evidence="2">Single-pass type II membrane protein</topology>
    </subcellularLocation>
    <subcellularLocation>
        <location evidence="8">Membrane</location>
        <topology evidence="8">Single-pass type II membrane protein</topology>
    </subcellularLocation>
</comment>
<comment type="caution">
    <text evidence="10">The sequence shown here is derived from an EMBL/GenBank/DDBJ whole genome shotgun (WGS) entry which is preliminary data.</text>
</comment>
<name>A0ABQ3NB51_9BACI</name>
<evidence type="ECO:0000256" key="7">
    <source>
        <dbReference type="RuleBase" id="RU003993"/>
    </source>
</evidence>
<proteinExistence type="inferred from homology"/>
<dbReference type="PANTHER" id="PTHR43390:SF1">
    <property type="entry name" value="CHLOROPLAST PROCESSING PEPTIDASE"/>
    <property type="match status" value="1"/>
</dbReference>
<evidence type="ECO:0000256" key="5">
    <source>
        <dbReference type="ARBA" id="ARBA00022670"/>
    </source>
</evidence>
<keyword evidence="5 7" id="KW-0645">Protease</keyword>
<evidence type="ECO:0000259" key="9">
    <source>
        <dbReference type="Pfam" id="PF10502"/>
    </source>
</evidence>
<dbReference type="PROSITE" id="PS00501">
    <property type="entry name" value="SPASE_I_1"/>
    <property type="match status" value="1"/>
</dbReference>
<dbReference type="PANTHER" id="PTHR43390">
    <property type="entry name" value="SIGNAL PEPTIDASE I"/>
    <property type="match status" value="1"/>
</dbReference>
<dbReference type="InterPro" id="IPR019758">
    <property type="entry name" value="Pept_S26A_signal_pept_1_CS"/>
</dbReference>
<dbReference type="InterPro" id="IPR019533">
    <property type="entry name" value="Peptidase_S26"/>
</dbReference>
<dbReference type="InterPro" id="IPR019757">
    <property type="entry name" value="Pept_S26A_signal_pept_1_Lys-AS"/>
</dbReference>
<evidence type="ECO:0000313" key="10">
    <source>
        <dbReference type="EMBL" id="GHI01147.1"/>
    </source>
</evidence>
<dbReference type="Gene3D" id="2.10.109.10">
    <property type="entry name" value="Umud Fragment, subunit A"/>
    <property type="match status" value="1"/>
</dbReference>
<organism evidence="10 11">
    <name type="scientific">Neobacillus kokaensis</name>
    <dbReference type="NCBI Taxonomy" id="2759023"/>
    <lineage>
        <taxon>Bacteria</taxon>
        <taxon>Bacillati</taxon>
        <taxon>Bacillota</taxon>
        <taxon>Bacilli</taxon>
        <taxon>Bacillales</taxon>
        <taxon>Bacillaceae</taxon>
        <taxon>Neobacillus</taxon>
    </lineage>
</organism>
<keyword evidence="6 7" id="KW-0378">Hydrolase</keyword>
<keyword evidence="11" id="KW-1185">Reference proteome</keyword>
<reference evidence="10 11" key="1">
    <citation type="journal article" date="2022" name="Int. J. Syst. Evol. Microbiol.">
        <title>Neobacillus kokaensis sp. nov., isolated from soil.</title>
        <authorList>
            <person name="Yuki K."/>
            <person name="Matsubara H."/>
            <person name="Yamaguchi S."/>
        </authorList>
    </citation>
    <scope>NUCLEOTIDE SEQUENCE [LARGE SCALE GENOMIC DNA]</scope>
    <source>
        <strain evidence="10 11">LOB 377</strain>
    </source>
</reference>